<dbReference type="Pfam" id="PF02390">
    <property type="entry name" value="Methyltransf_4"/>
    <property type="match status" value="1"/>
</dbReference>
<dbReference type="GO" id="GO:0008176">
    <property type="term" value="F:tRNA (guanine(46)-N7)-methyltransferase activity"/>
    <property type="evidence" value="ECO:0007669"/>
    <property type="project" value="UniProtKB-UniRule"/>
</dbReference>
<evidence type="ECO:0000256" key="2">
    <source>
        <dbReference type="ARBA" id="ARBA00003015"/>
    </source>
</evidence>
<feature type="binding site" evidence="7">
    <location>
        <position position="45"/>
    </location>
    <ligand>
        <name>S-adenosyl-L-methionine</name>
        <dbReference type="ChEBI" id="CHEBI:59789"/>
    </ligand>
</feature>
<dbReference type="Gene3D" id="3.40.50.150">
    <property type="entry name" value="Vaccinia Virus protein VP39"/>
    <property type="match status" value="1"/>
</dbReference>
<dbReference type="EMBL" id="MBTA01000004">
    <property type="protein sequence ID" value="RKD18663.1"/>
    <property type="molecule type" value="Genomic_DNA"/>
</dbReference>
<dbReference type="PANTHER" id="PTHR23417">
    <property type="entry name" value="3-DEOXY-D-MANNO-OCTULOSONIC-ACID TRANSFERASE/TRNA GUANINE-N 7 - -METHYLTRANSFERASE"/>
    <property type="match status" value="1"/>
</dbReference>
<feature type="binding site" evidence="7">
    <location>
        <begin position="195"/>
        <end position="198"/>
    </location>
    <ligand>
        <name>substrate</name>
    </ligand>
</feature>
<dbReference type="InterPro" id="IPR003358">
    <property type="entry name" value="tRNA_(Gua-N-7)_MeTrfase_Trmb"/>
</dbReference>
<feature type="binding site" evidence="7">
    <location>
        <position position="119"/>
    </location>
    <ligand>
        <name>S-adenosyl-L-methionine</name>
        <dbReference type="ChEBI" id="CHEBI:59789"/>
    </ligand>
</feature>
<dbReference type="GO" id="GO:0043527">
    <property type="term" value="C:tRNA methyltransferase complex"/>
    <property type="evidence" value="ECO:0007669"/>
    <property type="project" value="TreeGrafter"/>
</dbReference>
<evidence type="ECO:0000256" key="4">
    <source>
        <dbReference type="ARBA" id="ARBA00022679"/>
    </source>
</evidence>
<dbReference type="HAMAP" id="MF_01057">
    <property type="entry name" value="tRNA_methyltr_TrmB"/>
    <property type="match status" value="1"/>
</dbReference>
<dbReference type="OrthoDB" id="9802090at2"/>
<feature type="binding site" evidence="7">
    <location>
        <position position="70"/>
    </location>
    <ligand>
        <name>S-adenosyl-L-methionine</name>
        <dbReference type="ChEBI" id="CHEBI:59789"/>
    </ligand>
</feature>
<dbReference type="UniPathway" id="UPA00989"/>
<organism evidence="8 9">
    <name type="scientific">Pelobium manganitolerans</name>
    <dbReference type="NCBI Taxonomy" id="1842495"/>
    <lineage>
        <taxon>Bacteria</taxon>
        <taxon>Pseudomonadati</taxon>
        <taxon>Bacteroidota</taxon>
        <taxon>Sphingobacteriia</taxon>
        <taxon>Sphingobacteriales</taxon>
        <taxon>Sphingobacteriaceae</taxon>
        <taxon>Pelobium</taxon>
    </lineage>
</organism>
<dbReference type="Proteomes" id="UP000283433">
    <property type="component" value="Unassembled WGS sequence"/>
</dbReference>
<comment type="pathway">
    <text evidence="7">tRNA modification; N(7)-methylguanine-tRNA biosynthesis.</text>
</comment>
<comment type="caution">
    <text evidence="7">Lacks conserved residue(s) required for the propagation of feature annotation.</text>
</comment>
<dbReference type="InterPro" id="IPR029063">
    <property type="entry name" value="SAM-dependent_MTases_sf"/>
</dbReference>
<comment type="function">
    <text evidence="2 7">Catalyzes the formation of N(7)-methylguanine at position 46 (m7G46) in tRNA.</text>
</comment>
<evidence type="ECO:0000256" key="5">
    <source>
        <dbReference type="ARBA" id="ARBA00022691"/>
    </source>
</evidence>
<evidence type="ECO:0000313" key="8">
    <source>
        <dbReference type="EMBL" id="RKD18663.1"/>
    </source>
</evidence>
<dbReference type="AlphaFoldDB" id="A0A419S9G2"/>
<dbReference type="EC" id="2.1.1.33" evidence="7"/>
<evidence type="ECO:0000256" key="7">
    <source>
        <dbReference type="HAMAP-Rule" id="MF_01057"/>
    </source>
</evidence>
<name>A0A419S9G2_9SPHI</name>
<evidence type="ECO:0000313" key="9">
    <source>
        <dbReference type="Proteomes" id="UP000283433"/>
    </source>
</evidence>
<dbReference type="NCBIfam" id="NF001080">
    <property type="entry name" value="PRK00121.2-2"/>
    <property type="match status" value="1"/>
</dbReference>
<dbReference type="PROSITE" id="PS51625">
    <property type="entry name" value="SAM_MT_TRMB"/>
    <property type="match status" value="1"/>
</dbReference>
<keyword evidence="3 7" id="KW-0489">Methyltransferase</keyword>
<accession>A0A419S9G2</accession>
<keyword evidence="5 7" id="KW-0949">S-adenosyl-L-methionine</keyword>
<keyword evidence="6 7" id="KW-0819">tRNA processing</keyword>
<comment type="caution">
    <text evidence="8">The sequence shown here is derived from an EMBL/GenBank/DDBJ whole genome shotgun (WGS) entry which is preliminary data.</text>
</comment>
<keyword evidence="9" id="KW-1185">Reference proteome</keyword>
<evidence type="ECO:0000256" key="3">
    <source>
        <dbReference type="ARBA" id="ARBA00022603"/>
    </source>
</evidence>
<sequence length="219" mass="25425">MGKRKLQRFAEIGTFKNVKQLDEGKAFKGQWASAFFKNANPIVLELACGKGEYSVNLARKFPEKNFMGVDYKGNRLWVGAKMALDEGIENVGFLRIQIQNILDYFAQDEIDEIWITFPDPQPQSPLERKRLTNPTFLEKYKVILKDGGYMNLKTDNDGFFAYTLEKIAELNLPISQQTTDVYKDFPGDEILSIKTHYERIYLQKDKNINYVKFQLDLKL</sequence>
<protein>
    <recommendedName>
        <fullName evidence="7">tRNA (guanine-N(7)-)-methyltransferase</fullName>
        <ecNumber evidence="7">2.1.1.33</ecNumber>
    </recommendedName>
    <alternativeName>
        <fullName evidence="7">tRNA (guanine(46)-N(7))-methyltransferase</fullName>
    </alternativeName>
    <alternativeName>
        <fullName evidence="7">tRNA(m7G46)-methyltransferase</fullName>
    </alternativeName>
</protein>
<evidence type="ECO:0000256" key="1">
    <source>
        <dbReference type="ARBA" id="ARBA00000142"/>
    </source>
</evidence>
<dbReference type="RefSeq" id="WP_120180841.1">
    <property type="nucleotide sequence ID" value="NZ_MBTA01000004.1"/>
</dbReference>
<dbReference type="InterPro" id="IPR055361">
    <property type="entry name" value="tRNA_methyltr_TrmB_bact"/>
</dbReference>
<reference evidence="8 9" key="1">
    <citation type="submission" date="2016-07" db="EMBL/GenBank/DDBJ databases">
        <title>Genome of Pelobium manganitolerans.</title>
        <authorList>
            <person name="Wu S."/>
            <person name="Wang G."/>
        </authorList>
    </citation>
    <scope>NUCLEOTIDE SEQUENCE [LARGE SCALE GENOMIC DNA]</scope>
    <source>
        <strain evidence="8 9">YS-25</strain>
    </source>
</reference>
<proteinExistence type="inferred from homology"/>
<comment type="catalytic activity">
    <reaction evidence="1 7">
        <text>guanosine(46) in tRNA + S-adenosyl-L-methionine = N(7)-methylguanosine(46) in tRNA + S-adenosyl-L-homocysteine</text>
        <dbReference type="Rhea" id="RHEA:42708"/>
        <dbReference type="Rhea" id="RHEA-COMP:10188"/>
        <dbReference type="Rhea" id="RHEA-COMP:10189"/>
        <dbReference type="ChEBI" id="CHEBI:57856"/>
        <dbReference type="ChEBI" id="CHEBI:59789"/>
        <dbReference type="ChEBI" id="CHEBI:74269"/>
        <dbReference type="ChEBI" id="CHEBI:74480"/>
        <dbReference type="EC" id="2.1.1.33"/>
    </reaction>
</comment>
<gene>
    <name evidence="7" type="primary">trmB</name>
    <name evidence="8" type="ORF">BCY91_15115</name>
</gene>
<feature type="binding site" evidence="7">
    <location>
        <position position="155"/>
    </location>
    <ligand>
        <name>substrate</name>
    </ligand>
</feature>
<dbReference type="SUPFAM" id="SSF53335">
    <property type="entry name" value="S-adenosyl-L-methionine-dependent methyltransferases"/>
    <property type="match status" value="1"/>
</dbReference>
<keyword evidence="4 7" id="KW-0808">Transferase</keyword>
<dbReference type="PANTHER" id="PTHR23417:SF14">
    <property type="entry name" value="PENTACOTRIPEPTIDE-REPEAT REGION OF PRORP DOMAIN-CONTAINING PROTEIN"/>
    <property type="match status" value="1"/>
</dbReference>
<comment type="similarity">
    <text evidence="7">Belongs to the class I-like SAM-binding methyltransferase superfamily. TrmB family.</text>
</comment>
<evidence type="ECO:0000256" key="6">
    <source>
        <dbReference type="ARBA" id="ARBA00022694"/>
    </source>
</evidence>